<organism evidence="1 2">
    <name type="scientific">Cordyceps javanica</name>
    <dbReference type="NCBI Taxonomy" id="43265"/>
    <lineage>
        <taxon>Eukaryota</taxon>
        <taxon>Fungi</taxon>
        <taxon>Dikarya</taxon>
        <taxon>Ascomycota</taxon>
        <taxon>Pezizomycotina</taxon>
        <taxon>Sordariomycetes</taxon>
        <taxon>Hypocreomycetidae</taxon>
        <taxon>Hypocreales</taxon>
        <taxon>Cordycipitaceae</taxon>
        <taxon>Cordyceps</taxon>
    </lineage>
</organism>
<keyword evidence="2" id="KW-1185">Reference proteome</keyword>
<dbReference type="Proteomes" id="UP000315783">
    <property type="component" value="Unassembled WGS sequence"/>
</dbReference>
<sequence>MHTHAHTCIYVSIYTYSTSEEEDWRRTANNRKLSIKKWKLCIDSLCARLNLCRCPDSGICCLQSTFALWKR</sequence>
<evidence type="ECO:0000313" key="2">
    <source>
        <dbReference type="Proteomes" id="UP000315783"/>
    </source>
</evidence>
<protein>
    <submittedName>
        <fullName evidence="1">Uncharacterized protein</fullName>
    </submittedName>
</protein>
<name>A0A545ULT2_9HYPO</name>
<accession>A0A545ULT2</accession>
<dbReference type="EMBL" id="SPUK01000027">
    <property type="protein sequence ID" value="TQV90426.1"/>
    <property type="molecule type" value="Genomic_DNA"/>
</dbReference>
<gene>
    <name evidence="1" type="ORF">IF1G_10905</name>
</gene>
<proteinExistence type="predicted"/>
<reference evidence="1 2" key="1">
    <citation type="journal article" date="2019" name="Appl. Microbiol. Biotechnol.">
        <title>Genome sequence of Isaria javanica and comparative genome analysis insights into family S53 peptidase evolution in fungal entomopathogens.</title>
        <authorList>
            <person name="Lin R."/>
            <person name="Zhang X."/>
            <person name="Xin B."/>
            <person name="Zou M."/>
            <person name="Gao Y."/>
            <person name="Qin F."/>
            <person name="Hu Q."/>
            <person name="Xie B."/>
            <person name="Cheng X."/>
        </authorList>
    </citation>
    <scope>NUCLEOTIDE SEQUENCE [LARGE SCALE GENOMIC DNA]</scope>
    <source>
        <strain evidence="1 2">IJ1G</strain>
    </source>
</reference>
<evidence type="ECO:0000313" key="1">
    <source>
        <dbReference type="EMBL" id="TQV90426.1"/>
    </source>
</evidence>
<dbReference type="AlphaFoldDB" id="A0A545ULT2"/>
<comment type="caution">
    <text evidence="1">The sequence shown here is derived from an EMBL/GenBank/DDBJ whole genome shotgun (WGS) entry which is preliminary data.</text>
</comment>